<evidence type="ECO:0000313" key="4">
    <source>
        <dbReference type="Proteomes" id="UP000214746"/>
    </source>
</evidence>
<proteinExistence type="predicted"/>
<dbReference type="AlphaFoldDB" id="A0A2W1N6C1"/>
<feature type="domain" description="LarA-like N-terminal" evidence="1">
    <location>
        <begin position="8"/>
        <end position="206"/>
    </location>
</feature>
<reference evidence="3" key="1">
    <citation type="submission" date="2018-06" db="EMBL/GenBank/DDBJ databases">
        <title>Paenibacillus xerothermodurans sp. nov. an extremely dry heat resistant spore forming bacterium isolated from the soil of Cape Canaveral, Florida.</title>
        <authorList>
            <person name="Seuylemezian A."/>
            <person name="Kaur N."/>
            <person name="Patil P."/>
            <person name="Patil P."/>
            <person name="Mayilraj S."/>
            <person name="Vaishampayan P."/>
        </authorList>
    </citation>
    <scope>NUCLEOTIDE SEQUENCE [LARGE SCALE GENOMIC DNA]</scope>
    <source>
        <strain evidence="3">ATCC 27380</strain>
    </source>
</reference>
<dbReference type="NCBIfam" id="NF033504">
    <property type="entry name" value="Ni_dep_LarA"/>
    <property type="match status" value="1"/>
</dbReference>
<dbReference type="InterPro" id="IPR047926">
    <property type="entry name" value="Ni_dep_LarA"/>
</dbReference>
<name>A0A2W1N6C1_PAEXE</name>
<organism evidence="3 4">
    <name type="scientific">Paenibacillus xerothermodurans</name>
    <dbReference type="NCBI Taxonomy" id="1977292"/>
    <lineage>
        <taxon>Bacteria</taxon>
        <taxon>Bacillati</taxon>
        <taxon>Bacillota</taxon>
        <taxon>Bacilli</taxon>
        <taxon>Bacillales</taxon>
        <taxon>Paenibacillaceae</taxon>
        <taxon>Paenibacillus</taxon>
    </lineage>
</organism>
<dbReference type="Gene3D" id="3.90.226.30">
    <property type="match status" value="1"/>
</dbReference>
<dbReference type="OrthoDB" id="9770545at2"/>
<evidence type="ECO:0000313" key="3">
    <source>
        <dbReference type="EMBL" id="PZE19354.1"/>
    </source>
</evidence>
<dbReference type="EMBL" id="NHRJ02000018">
    <property type="protein sequence ID" value="PZE19354.1"/>
    <property type="molecule type" value="Genomic_DNA"/>
</dbReference>
<evidence type="ECO:0000259" key="1">
    <source>
        <dbReference type="Pfam" id="PF09861"/>
    </source>
</evidence>
<dbReference type="Proteomes" id="UP000214746">
    <property type="component" value="Unassembled WGS sequence"/>
</dbReference>
<keyword evidence="4" id="KW-1185">Reference proteome</keyword>
<dbReference type="Pfam" id="PF21113">
    <property type="entry name" value="LarA_C"/>
    <property type="match status" value="1"/>
</dbReference>
<comment type="caution">
    <text evidence="3">The sequence shown here is derived from an EMBL/GenBank/DDBJ whole genome shotgun (WGS) entry which is preliminary data.</text>
</comment>
<accession>A0A2W1N6C1</accession>
<dbReference type="InterPro" id="IPR018657">
    <property type="entry name" value="LarA-like_N"/>
</dbReference>
<dbReference type="PANTHER" id="PTHR33171:SF17">
    <property type="entry name" value="LARA-LIKE N-TERMINAL DOMAIN-CONTAINING PROTEIN"/>
    <property type="match status" value="1"/>
</dbReference>
<gene>
    <name evidence="3" type="primary">larA</name>
    <name evidence="3" type="ORF">CBW46_018955</name>
</gene>
<dbReference type="GO" id="GO:0050043">
    <property type="term" value="F:lactate racemase activity"/>
    <property type="evidence" value="ECO:0007669"/>
    <property type="project" value="InterPro"/>
</dbReference>
<dbReference type="Gene3D" id="3.40.50.11440">
    <property type="match status" value="1"/>
</dbReference>
<dbReference type="InterPro" id="IPR043166">
    <property type="entry name" value="LarA-like_C"/>
</dbReference>
<sequence length="419" mass="45381">MSIITLPYGKSTLEFSISPLSADTITYSHKNAAVSADTSASRIRHALVEPHGTAPLRVLARGKQRVVILISDGTRLSPSAVLLPEILHELNEAGVPDDAVDVIIALGMHRKHTEAEIKELVGSDTFHRVRIHNHSAAEQDCVRLGVTSAGTPIEINRTATKADLRIATGNIEPHALVGISGGVKALIPGIASRNCIEHNHSLSLQHTPIVGQPDNAIHRDLEEALNFISIDFLLNVVVDHNQNVMEAVAGDPVTAHRIGVTLAECYFLVPVDQLYDIVLVSPGGHPKDIQLYQAIKSLRNAATITKPGGTILMAAECSEMFGNGLFQFWVETKDREHAVASLKQQFVLGPHKVLHVDEVISKHTVYLKSTVPQPLVKLLGFEPVDDLRSSFKHIISNSVSPSIAVMPHGALTYPVVKNN</sequence>
<dbReference type="PANTHER" id="PTHR33171">
    <property type="entry name" value="LAR_N DOMAIN-CONTAINING PROTEIN"/>
    <property type="match status" value="1"/>
</dbReference>
<dbReference type="InterPro" id="IPR048520">
    <property type="entry name" value="LarA_C"/>
</dbReference>
<dbReference type="Pfam" id="PF09861">
    <property type="entry name" value="Lar_N"/>
    <property type="match status" value="1"/>
</dbReference>
<feature type="domain" description="Lactate racemase C-terminal" evidence="2">
    <location>
        <begin position="275"/>
        <end position="339"/>
    </location>
</feature>
<dbReference type="InterPro" id="IPR048068">
    <property type="entry name" value="LarA-like"/>
</dbReference>
<evidence type="ECO:0000259" key="2">
    <source>
        <dbReference type="Pfam" id="PF21113"/>
    </source>
</evidence>
<protein>
    <submittedName>
        <fullName evidence="3">Nickel-dependent lactate racemase</fullName>
    </submittedName>
</protein>